<feature type="transmembrane region" description="Helical" evidence="17">
    <location>
        <begin position="131"/>
        <end position="153"/>
    </location>
</feature>
<evidence type="ECO:0000256" key="5">
    <source>
        <dbReference type="ARBA" id="ARBA00015120"/>
    </source>
</evidence>
<dbReference type="GO" id="GO:0030269">
    <property type="term" value="F:tetrahydromethanopterin S-methyltransferase activity"/>
    <property type="evidence" value="ECO:0007669"/>
    <property type="project" value="UniProtKB-UniRule"/>
</dbReference>
<keyword evidence="11 17" id="KW-1278">Translocase</keyword>
<feature type="transmembrane region" description="Helical" evidence="17">
    <location>
        <begin position="253"/>
        <end position="274"/>
    </location>
</feature>
<keyword evidence="7 17" id="KW-0554">One-carbon metabolism</keyword>
<keyword evidence="17" id="KW-0484">Methanogenesis</keyword>
<dbReference type="GO" id="GO:0019386">
    <property type="term" value="P:methanogenesis, from carbon dioxide"/>
    <property type="evidence" value="ECO:0007669"/>
    <property type="project" value="UniProtKB-UniRule"/>
</dbReference>
<evidence type="ECO:0000256" key="3">
    <source>
        <dbReference type="ARBA" id="ARBA00009612"/>
    </source>
</evidence>
<dbReference type="GO" id="GO:0012506">
    <property type="term" value="C:vesicle membrane"/>
    <property type="evidence" value="ECO:0007669"/>
    <property type="project" value="InterPro"/>
</dbReference>
<comment type="subcellular location">
    <subcellularLocation>
        <location evidence="2 17">Cell membrane</location>
        <topology evidence="2 17">Multi-pass membrane protein</topology>
    </subcellularLocation>
</comment>
<evidence type="ECO:0000256" key="14">
    <source>
        <dbReference type="ARBA" id="ARBA00029819"/>
    </source>
</evidence>
<evidence type="ECO:0000313" key="18">
    <source>
        <dbReference type="EMBL" id="KPQ42847.1"/>
    </source>
</evidence>
<organism evidence="18 19">
    <name type="scientific">Candidatus Methanoperedens nitratireducens</name>
    <dbReference type="NCBI Taxonomy" id="1392998"/>
    <lineage>
        <taxon>Archaea</taxon>
        <taxon>Methanobacteriati</taxon>
        <taxon>Methanobacteriota</taxon>
        <taxon>Stenosarchaea group</taxon>
        <taxon>Methanomicrobia</taxon>
        <taxon>Methanosarcinales</taxon>
        <taxon>ANME-2 cluster</taxon>
        <taxon>Candidatus Methanoperedentaceae</taxon>
        <taxon>Candidatus Methanoperedens</taxon>
    </lineage>
</organism>
<comment type="caution">
    <text evidence="18">The sequence shown here is derived from an EMBL/GenBank/DDBJ whole genome shotgun (WGS) entry which is preliminary data.</text>
</comment>
<dbReference type="EMBL" id="LKCM01000200">
    <property type="protein sequence ID" value="KPQ42847.1"/>
    <property type="molecule type" value="Genomic_DNA"/>
</dbReference>
<evidence type="ECO:0000256" key="13">
    <source>
        <dbReference type="ARBA" id="ARBA00023136"/>
    </source>
</evidence>
<dbReference type="InterPro" id="IPR005780">
    <property type="entry name" value="MeTrfase_E"/>
</dbReference>
<evidence type="ECO:0000256" key="4">
    <source>
        <dbReference type="ARBA" id="ARBA00011616"/>
    </source>
</evidence>
<keyword evidence="13 17" id="KW-0472">Membrane</keyword>
<evidence type="ECO:0000256" key="7">
    <source>
        <dbReference type="ARBA" id="ARBA00022563"/>
    </source>
</evidence>
<dbReference type="GO" id="GO:0032259">
    <property type="term" value="P:methylation"/>
    <property type="evidence" value="ECO:0007669"/>
    <property type="project" value="UniProtKB-KW"/>
</dbReference>
<dbReference type="GO" id="GO:0005737">
    <property type="term" value="C:cytoplasm"/>
    <property type="evidence" value="ECO:0007669"/>
    <property type="project" value="InterPro"/>
</dbReference>
<comment type="caution">
    <text evidence="17">Lacks conserved residue(s) required for the propagation of feature annotation.</text>
</comment>
<dbReference type="PATRIC" id="fig|1719120.3.peg.2829"/>
<comment type="similarity">
    <text evidence="3 17">Belongs to the MtrE family.</text>
</comment>
<feature type="transmembrane region" description="Helical" evidence="17">
    <location>
        <begin position="159"/>
        <end position="182"/>
    </location>
</feature>
<comment type="catalytic activity">
    <reaction evidence="15 17">
        <text>5-methyl-5,6,7,8-tetrahydromethanopterin + coenzyme M + 2 Na(+)(in) = 5,6,7,8-tetrahydromethanopterin + methyl-coenzyme M + 2 Na(+)(out)</text>
        <dbReference type="Rhea" id="RHEA:53492"/>
        <dbReference type="ChEBI" id="CHEBI:29101"/>
        <dbReference type="ChEBI" id="CHEBI:58103"/>
        <dbReference type="ChEBI" id="CHEBI:58116"/>
        <dbReference type="ChEBI" id="CHEBI:58286"/>
        <dbReference type="ChEBI" id="CHEBI:58319"/>
        <dbReference type="EC" id="7.2.1.4"/>
    </reaction>
</comment>
<dbReference type="GO" id="GO:0005886">
    <property type="term" value="C:plasma membrane"/>
    <property type="evidence" value="ECO:0007669"/>
    <property type="project" value="UniProtKB-SubCell"/>
</dbReference>
<evidence type="ECO:0000256" key="15">
    <source>
        <dbReference type="ARBA" id="ARBA00044880"/>
    </source>
</evidence>
<keyword evidence="9 17" id="KW-0808">Transferase</keyword>
<protein>
    <recommendedName>
        <fullName evidence="5 17">Tetrahydromethanopterin S-methyltransferase subunit E</fullName>
        <ecNumber evidence="16 17">7.2.1.4</ecNumber>
    </recommendedName>
    <alternativeName>
        <fullName evidence="14 17">N5-methyltetrahydromethanopterin--coenzyme M methyltransferase subunit E</fullName>
    </alternativeName>
</protein>
<feature type="transmembrane region" description="Helical" evidence="17">
    <location>
        <begin position="225"/>
        <end position="247"/>
    </location>
</feature>
<evidence type="ECO:0000256" key="16">
    <source>
        <dbReference type="ARBA" id="ARBA00044970"/>
    </source>
</evidence>
<proteinExistence type="inferred from homology"/>
<comment type="subunit">
    <text evidence="4 17">The complex is composed of 8 subunits; MtrA, MtrB, MtrC, MtrD, MtrE, MtrF, MtrG and MtrH.</text>
</comment>
<evidence type="ECO:0000256" key="2">
    <source>
        <dbReference type="ARBA" id="ARBA00004651"/>
    </source>
</evidence>
<reference evidence="18 19" key="1">
    <citation type="submission" date="2015-09" db="EMBL/GenBank/DDBJ databases">
        <title>A metagenomics-based metabolic model of nitrate-dependent anaerobic oxidation of methane by Methanoperedens-like archaea.</title>
        <authorList>
            <person name="Arshad A."/>
            <person name="Speth D.R."/>
            <person name="De Graaf R.M."/>
            <person name="Op Den Camp H.J."/>
            <person name="Jetten M.S."/>
            <person name="Welte C.U."/>
        </authorList>
    </citation>
    <scope>NUCLEOTIDE SEQUENCE [LARGE SCALE GENOMIC DNA]</scope>
</reference>
<accession>A0A0P8C7S1</accession>
<dbReference type="PIRSF" id="PIRSF016509">
    <property type="entry name" value="MtrE"/>
    <property type="match status" value="1"/>
</dbReference>
<keyword evidence="10 17" id="KW-0812">Transmembrane</keyword>
<dbReference type="AlphaFoldDB" id="A0A0P8C7S1"/>
<feature type="transmembrane region" description="Helical" evidence="17">
    <location>
        <begin position="85"/>
        <end position="110"/>
    </location>
</feature>
<keyword evidence="8 17" id="KW-0489">Methyltransferase</keyword>
<comment type="pathway">
    <text evidence="17">One-carbon metabolism; methanogenesis from CO(2); methyl-coenzyme M from 5,10-methylene-5,6,7,8-tetrahydromethanopterin: step 2/2.</text>
</comment>
<dbReference type="UniPathway" id="UPA00640">
    <property type="reaction ID" value="UER00698"/>
</dbReference>
<keyword evidence="12 17" id="KW-1133">Transmembrane helix</keyword>
<evidence type="ECO:0000256" key="9">
    <source>
        <dbReference type="ARBA" id="ARBA00022679"/>
    </source>
</evidence>
<gene>
    <name evidence="17 18" type="primary">mtrE</name>
    <name evidence="18" type="ORF">MPEBLZ_02591</name>
</gene>
<dbReference type="NCBIfam" id="TIGR01113">
    <property type="entry name" value="mtrE"/>
    <property type="match status" value="1"/>
</dbReference>
<evidence type="ECO:0000256" key="11">
    <source>
        <dbReference type="ARBA" id="ARBA00022967"/>
    </source>
</evidence>
<evidence type="ECO:0000256" key="12">
    <source>
        <dbReference type="ARBA" id="ARBA00022989"/>
    </source>
</evidence>
<comment type="function">
    <text evidence="1 17">Part of a complex that catalyzes the formation of methyl-coenzyme M and tetrahydromethanopterin from coenzyme M and methyl-tetrahydromethanopterin. This is an energy-conserving, sodium-ion translocating step.</text>
</comment>
<evidence type="ECO:0000256" key="8">
    <source>
        <dbReference type="ARBA" id="ARBA00022603"/>
    </source>
</evidence>
<dbReference type="EC" id="7.2.1.4" evidence="16 17"/>
<evidence type="ECO:0000313" key="19">
    <source>
        <dbReference type="Proteomes" id="UP000050360"/>
    </source>
</evidence>
<dbReference type="HAMAP" id="MF_01098">
    <property type="entry name" value="MtrE"/>
    <property type="match status" value="1"/>
</dbReference>
<name>A0A0P8C7S1_9EURY</name>
<dbReference type="Proteomes" id="UP000050360">
    <property type="component" value="Unassembled WGS sequence"/>
</dbReference>
<sequence length="300" mass="32489">MVLDLTMSMAILALMGALATIAGCLEDLESDVGSQSNPNSQVQLAPQMGFLHRIFNKAISGEPISNGMSAVIGGTVTTVLLSQKFYPLTAIVIGAFFGAIILGIFATTSYAGRVASQTRFKQPLYMDIMRYTTPSIIGHNFIMNFCLVAIAYIQFEILGYPFTIPFLALIWGISVGAIGSSVGDVHYGGEREFQNREFGCGLNTALSGRIVRKAESGLRNSIDNVWFCAKFGGPATGIALGLTVFFSSWPTTIFGYTWKAIGVGVLIVVVLIIMNRLIELNVRHAYGPYKEEKNEKEAKA</sequence>
<dbReference type="Pfam" id="PF04206">
    <property type="entry name" value="MtrE"/>
    <property type="match status" value="1"/>
</dbReference>
<evidence type="ECO:0000256" key="17">
    <source>
        <dbReference type="HAMAP-Rule" id="MF_01098"/>
    </source>
</evidence>
<evidence type="ECO:0000256" key="10">
    <source>
        <dbReference type="ARBA" id="ARBA00022692"/>
    </source>
</evidence>
<evidence type="ECO:0000256" key="6">
    <source>
        <dbReference type="ARBA" id="ARBA00022475"/>
    </source>
</evidence>
<evidence type="ECO:0000256" key="1">
    <source>
        <dbReference type="ARBA" id="ARBA00002533"/>
    </source>
</evidence>
<dbReference type="GO" id="GO:0006730">
    <property type="term" value="P:one-carbon metabolic process"/>
    <property type="evidence" value="ECO:0007669"/>
    <property type="project" value="UniProtKB-UniRule"/>
</dbReference>
<keyword evidence="6 17" id="KW-1003">Cell membrane</keyword>